<protein>
    <recommendedName>
        <fullName evidence="4">Lipocalin-like domain-containing protein</fullName>
    </recommendedName>
</protein>
<dbReference type="RefSeq" id="WP_110359992.1">
    <property type="nucleotide sequence ID" value="NZ_QFLI01000002.1"/>
</dbReference>
<dbReference type="AlphaFoldDB" id="A0A2V4A0V4"/>
<keyword evidence="1" id="KW-0732">Signal</keyword>
<proteinExistence type="predicted"/>
<accession>A0A2V4A0V4</accession>
<name>A0A2V4A0V4_9BACT</name>
<gene>
    <name evidence="2" type="ORF">DF185_06845</name>
</gene>
<comment type="caution">
    <text evidence="2">The sequence shown here is derived from an EMBL/GenBank/DDBJ whole genome shotgun (WGS) entry which is preliminary data.</text>
</comment>
<sequence length="201" mass="22945">MKKLIAGLLILFFGIQVNAQIKTNKAGKMIGEPYFKIKCKSEEGFVNYDILKLVFTSGDEESACAFKMREIPHDDKSLQKQTYTYKTDKVKVNKINLQKKILRGSSGLVIDKDGYLKLFIAAEPDLEGTSFMYVETCEDGEHVRFYNGKSEAQFNDAGALDHYKLKDIKYLTLVDTPEGKRITFKAKPEGDNSMWKLFRVQ</sequence>
<dbReference type="OrthoDB" id="9822964at2"/>
<feature type="signal peptide" evidence="1">
    <location>
        <begin position="1"/>
        <end position="19"/>
    </location>
</feature>
<evidence type="ECO:0008006" key="4">
    <source>
        <dbReference type="Google" id="ProtNLM"/>
    </source>
</evidence>
<feature type="chain" id="PRO_5016010065" description="Lipocalin-like domain-containing protein" evidence="1">
    <location>
        <begin position="20"/>
        <end position="201"/>
    </location>
</feature>
<evidence type="ECO:0000313" key="2">
    <source>
        <dbReference type="EMBL" id="PXY02359.1"/>
    </source>
</evidence>
<organism evidence="2 3">
    <name type="scientific">Marinifilum breve</name>
    <dbReference type="NCBI Taxonomy" id="2184082"/>
    <lineage>
        <taxon>Bacteria</taxon>
        <taxon>Pseudomonadati</taxon>
        <taxon>Bacteroidota</taxon>
        <taxon>Bacteroidia</taxon>
        <taxon>Marinilabiliales</taxon>
        <taxon>Marinifilaceae</taxon>
    </lineage>
</organism>
<keyword evidence="3" id="KW-1185">Reference proteome</keyword>
<dbReference type="Proteomes" id="UP000248079">
    <property type="component" value="Unassembled WGS sequence"/>
</dbReference>
<evidence type="ECO:0000256" key="1">
    <source>
        <dbReference type="SAM" id="SignalP"/>
    </source>
</evidence>
<evidence type="ECO:0000313" key="3">
    <source>
        <dbReference type="Proteomes" id="UP000248079"/>
    </source>
</evidence>
<dbReference type="EMBL" id="QFLI01000002">
    <property type="protein sequence ID" value="PXY02359.1"/>
    <property type="molecule type" value="Genomic_DNA"/>
</dbReference>
<reference evidence="2 3" key="1">
    <citation type="submission" date="2018-05" db="EMBL/GenBank/DDBJ databases">
        <title>Marinifilum breve JC075T sp. nov., a marine bacterium isolated from Yongle Blue Hole in the South China Sea.</title>
        <authorList>
            <person name="Fu T."/>
        </authorList>
    </citation>
    <scope>NUCLEOTIDE SEQUENCE [LARGE SCALE GENOMIC DNA]</scope>
    <source>
        <strain evidence="2 3">JC075</strain>
    </source>
</reference>